<organism evidence="2 3">
    <name type="scientific">Solanum verrucosum</name>
    <dbReference type="NCBI Taxonomy" id="315347"/>
    <lineage>
        <taxon>Eukaryota</taxon>
        <taxon>Viridiplantae</taxon>
        <taxon>Streptophyta</taxon>
        <taxon>Embryophyta</taxon>
        <taxon>Tracheophyta</taxon>
        <taxon>Spermatophyta</taxon>
        <taxon>Magnoliopsida</taxon>
        <taxon>eudicotyledons</taxon>
        <taxon>Gunneridae</taxon>
        <taxon>Pentapetalae</taxon>
        <taxon>asterids</taxon>
        <taxon>lamiids</taxon>
        <taxon>Solanales</taxon>
        <taxon>Solanaceae</taxon>
        <taxon>Solanoideae</taxon>
        <taxon>Solaneae</taxon>
        <taxon>Solanum</taxon>
    </lineage>
</organism>
<dbReference type="InterPro" id="IPR056924">
    <property type="entry name" value="SH3_Tf2-1"/>
</dbReference>
<dbReference type="EMBL" id="CP133622">
    <property type="protein sequence ID" value="WMV55476.1"/>
    <property type="molecule type" value="Genomic_DNA"/>
</dbReference>
<dbReference type="Pfam" id="PF24626">
    <property type="entry name" value="SH3_Tf2-1"/>
    <property type="match status" value="1"/>
</dbReference>
<dbReference type="Proteomes" id="UP001234989">
    <property type="component" value="Chromosome 11"/>
</dbReference>
<proteinExistence type="predicted"/>
<reference evidence="2" key="1">
    <citation type="submission" date="2023-08" db="EMBL/GenBank/DDBJ databases">
        <title>A de novo genome assembly of Solanum verrucosum Schlechtendal, a Mexican diploid species geographically isolated from the other diploid A-genome species in potato relatives.</title>
        <authorList>
            <person name="Hosaka K."/>
        </authorList>
    </citation>
    <scope>NUCLEOTIDE SEQUENCE</scope>
    <source>
        <tissue evidence="2">Young leaves</tissue>
    </source>
</reference>
<dbReference type="PANTHER" id="PTHR46148:SF56">
    <property type="entry name" value="RETROTRANSPOSON PROTEIN"/>
    <property type="match status" value="1"/>
</dbReference>
<evidence type="ECO:0000313" key="2">
    <source>
        <dbReference type="EMBL" id="WMV55476.1"/>
    </source>
</evidence>
<accession>A0AAF0V270</accession>
<protein>
    <recommendedName>
        <fullName evidence="1">Tf2-1-like SH3-like domain-containing protein</fullName>
    </recommendedName>
</protein>
<name>A0AAF0V270_SOLVR</name>
<keyword evidence="3" id="KW-1185">Reference proteome</keyword>
<gene>
    <name evidence="2" type="ORF">MTR67_048861</name>
</gene>
<sequence length="158" mass="18342">MTSHEALYGHRCRSSIGWFELGESCQKSYADLRRRDLKFKVDNWFFLKVSPMKGVMRLGKKGKLSPRYVCPYRILKRFGNVANELELPAELAVVQPVFHISLLKKCVCDLTSIIPLESVAMKDSLTYEEILVEILDRQVPRLRNKEVTSVKVLWRINL</sequence>
<feature type="domain" description="Tf2-1-like SH3-like" evidence="1">
    <location>
        <begin position="44"/>
        <end position="107"/>
    </location>
</feature>
<dbReference type="PANTHER" id="PTHR46148">
    <property type="entry name" value="CHROMO DOMAIN-CONTAINING PROTEIN"/>
    <property type="match status" value="1"/>
</dbReference>
<evidence type="ECO:0000259" key="1">
    <source>
        <dbReference type="Pfam" id="PF24626"/>
    </source>
</evidence>
<evidence type="ECO:0000313" key="3">
    <source>
        <dbReference type="Proteomes" id="UP001234989"/>
    </source>
</evidence>
<dbReference type="AlphaFoldDB" id="A0AAF0V270"/>